<dbReference type="EMBL" id="RHLQ01000001">
    <property type="protein sequence ID" value="RND01796.1"/>
    <property type="molecule type" value="Genomic_DNA"/>
</dbReference>
<evidence type="ECO:0000256" key="6">
    <source>
        <dbReference type="ARBA" id="ARBA00023136"/>
    </source>
</evidence>
<dbReference type="Proteomes" id="UP000279909">
    <property type="component" value="Unassembled WGS sequence"/>
</dbReference>
<dbReference type="PANTHER" id="PTHR30250">
    <property type="entry name" value="PST FAMILY PREDICTED COLANIC ACID TRANSPORTER"/>
    <property type="match status" value="1"/>
</dbReference>
<feature type="transmembrane region" description="Helical" evidence="7">
    <location>
        <begin position="321"/>
        <end position="344"/>
    </location>
</feature>
<protein>
    <submittedName>
        <fullName evidence="8">Lipopolysaccharide biosynthesis protein</fullName>
    </submittedName>
</protein>
<evidence type="ECO:0000313" key="9">
    <source>
        <dbReference type="Proteomes" id="UP000279909"/>
    </source>
</evidence>
<feature type="transmembrane region" description="Helical" evidence="7">
    <location>
        <begin position="151"/>
        <end position="176"/>
    </location>
</feature>
<keyword evidence="6 7" id="KW-0472">Membrane</keyword>
<dbReference type="InterPro" id="IPR050833">
    <property type="entry name" value="Poly_Biosynth_Transport"/>
</dbReference>
<feature type="transmembrane region" description="Helical" evidence="7">
    <location>
        <begin position="82"/>
        <end position="105"/>
    </location>
</feature>
<feature type="transmembrane region" description="Helical" evidence="7">
    <location>
        <begin position="117"/>
        <end position="139"/>
    </location>
</feature>
<feature type="transmembrane region" description="Helical" evidence="7">
    <location>
        <begin position="210"/>
        <end position="230"/>
    </location>
</feature>
<evidence type="ECO:0000256" key="3">
    <source>
        <dbReference type="ARBA" id="ARBA00022475"/>
    </source>
</evidence>
<feature type="transmembrane region" description="Helical" evidence="7">
    <location>
        <begin position="46"/>
        <end position="70"/>
    </location>
</feature>
<feature type="transmembrane region" description="Helical" evidence="7">
    <location>
        <begin position="421"/>
        <end position="439"/>
    </location>
</feature>
<dbReference type="CDD" id="cd13127">
    <property type="entry name" value="MATE_tuaB_like"/>
    <property type="match status" value="1"/>
</dbReference>
<keyword evidence="9" id="KW-1185">Reference proteome</keyword>
<evidence type="ECO:0000256" key="1">
    <source>
        <dbReference type="ARBA" id="ARBA00004651"/>
    </source>
</evidence>
<evidence type="ECO:0000256" key="5">
    <source>
        <dbReference type="ARBA" id="ARBA00022989"/>
    </source>
</evidence>
<dbReference type="OrthoDB" id="9770347at2"/>
<comment type="subcellular location">
    <subcellularLocation>
        <location evidence="1">Cell membrane</location>
        <topology evidence="1">Multi-pass membrane protein</topology>
    </subcellularLocation>
</comment>
<dbReference type="PANTHER" id="PTHR30250:SF10">
    <property type="entry name" value="LIPOPOLYSACCHARIDE BIOSYNTHESIS PROTEIN WZXC"/>
    <property type="match status" value="1"/>
</dbReference>
<reference evidence="8 9" key="1">
    <citation type="journal article" date="2014" name="Int. J. Syst. Evol. Microbiol.">
        <title>Lysinibacillus halotolerans sp. nov., isolated from saline-alkaline soil.</title>
        <authorList>
            <person name="Kong D."/>
            <person name="Wang Y."/>
            <person name="Zhao B."/>
            <person name="Li Y."/>
            <person name="Song J."/>
            <person name="Zhai Y."/>
            <person name="Zhang C."/>
            <person name="Wang H."/>
            <person name="Chen X."/>
            <person name="Zhao B."/>
            <person name="Ruan Z."/>
        </authorList>
    </citation>
    <scope>NUCLEOTIDE SEQUENCE [LARGE SCALE GENOMIC DNA]</scope>
    <source>
        <strain evidence="8 9">MCCC 1A12703</strain>
    </source>
</reference>
<feature type="transmembrane region" description="Helical" evidence="7">
    <location>
        <begin position="382"/>
        <end position="400"/>
    </location>
</feature>
<gene>
    <name evidence="8" type="ORF">EC501_01120</name>
</gene>
<dbReference type="RefSeq" id="WP_122970443.1">
    <property type="nucleotide sequence ID" value="NZ_RHLQ01000001.1"/>
</dbReference>
<organism evidence="8 9">
    <name type="scientific">Lysinibacillus halotolerans</name>
    <dbReference type="NCBI Taxonomy" id="1368476"/>
    <lineage>
        <taxon>Bacteria</taxon>
        <taxon>Bacillati</taxon>
        <taxon>Bacillota</taxon>
        <taxon>Bacilli</taxon>
        <taxon>Bacillales</taxon>
        <taxon>Bacillaceae</taxon>
        <taxon>Lysinibacillus</taxon>
    </lineage>
</organism>
<keyword evidence="4 7" id="KW-0812">Transmembrane</keyword>
<dbReference type="Pfam" id="PF13440">
    <property type="entry name" value="Polysacc_synt_3"/>
    <property type="match status" value="1"/>
</dbReference>
<proteinExistence type="inferred from homology"/>
<comment type="similarity">
    <text evidence="2">Belongs to the polysaccharide synthase family.</text>
</comment>
<dbReference type="AlphaFoldDB" id="A0A3M8HH46"/>
<evidence type="ECO:0000256" key="4">
    <source>
        <dbReference type="ARBA" id="ARBA00022692"/>
    </source>
</evidence>
<keyword evidence="3" id="KW-1003">Cell membrane</keyword>
<evidence type="ECO:0000256" key="7">
    <source>
        <dbReference type="SAM" id="Phobius"/>
    </source>
</evidence>
<accession>A0A3M8HH46</accession>
<feature type="transmembrane region" description="Helical" evidence="7">
    <location>
        <begin position="290"/>
        <end position="309"/>
    </location>
</feature>
<comment type="caution">
    <text evidence="8">The sequence shown here is derived from an EMBL/GenBank/DDBJ whole genome shotgun (WGS) entry which is preliminary data.</text>
</comment>
<dbReference type="GO" id="GO:0005886">
    <property type="term" value="C:plasma membrane"/>
    <property type="evidence" value="ECO:0007669"/>
    <property type="project" value="UniProtKB-SubCell"/>
</dbReference>
<keyword evidence="5 7" id="KW-1133">Transmembrane helix</keyword>
<evidence type="ECO:0000313" key="8">
    <source>
        <dbReference type="EMBL" id="RND01796.1"/>
    </source>
</evidence>
<evidence type="ECO:0000256" key="2">
    <source>
        <dbReference type="ARBA" id="ARBA00007430"/>
    </source>
</evidence>
<name>A0A3M8HH46_9BACI</name>
<sequence>MEYDITKAKVLSSLFWKLLERGGTQGIQFLITLILARILLPEDFGLIVIVTVFITFGGIIVESGLSTALIQKKEVDALDFSSVFYLNLCVAIVLYIILFLSAPLIGTFFEEPQLSSVIKVLSLTLFFGAFNSIQNAVIARSMEFKNLFISSLSGVILSGIAGILMAFADFGIWALVAQQLTRHLLVTIALCITVRWRPSLKFSFKRVQLLFSYGWKLLISSLIFSIYINLQSFIIGKMFNPALLGFYNRGMQFPSVIVDNINGSIQNVMFPALSAHQDNKQKVKEMTRRLIGMSSFIVFPMMMGLAIIAEPLMNVLLTEKWLPAVSFLQIFCAYYALWTIDVSNLQAVKAMGRSDIFLKLEIVKTVIGLTVLVISIQFGVHAMAFGVLLNGIIAAIIDGFPNRKLLNYRLSEQWKDVLPSFLLSCGMGSIIYCIKWIGMSDLLTIGVQIITGIILYVGLAKIFKIECFHYLLITLKSQKTKTVSIEGFEP</sequence>
<feature type="transmembrane region" description="Helical" evidence="7">
    <location>
        <begin position="445"/>
        <end position="463"/>
    </location>
</feature>